<dbReference type="PANTHER" id="PTHR44942">
    <property type="entry name" value="METHYLTRANSF_11 DOMAIN-CONTAINING PROTEIN"/>
    <property type="match status" value="1"/>
</dbReference>
<evidence type="ECO:0000256" key="3">
    <source>
        <dbReference type="ARBA" id="ARBA00022679"/>
    </source>
</evidence>
<keyword evidence="6" id="KW-1185">Reference proteome</keyword>
<dbReference type="SUPFAM" id="SSF53335">
    <property type="entry name" value="S-adenosyl-L-methionine-dependent methyltransferases"/>
    <property type="match status" value="1"/>
</dbReference>
<dbReference type="EMBL" id="JAODBU010000004">
    <property type="protein sequence ID" value="MCT7398403.1"/>
    <property type="molecule type" value="Genomic_DNA"/>
</dbReference>
<dbReference type="Gene3D" id="3.40.50.150">
    <property type="entry name" value="Vaccinia Virus protein VP39"/>
    <property type="match status" value="1"/>
</dbReference>
<protein>
    <submittedName>
        <fullName evidence="5">Class I SAM-dependent methyltransferase</fullName>
    </submittedName>
</protein>
<feature type="domain" description="Methyltransferase type 11" evidence="4">
    <location>
        <begin position="49"/>
        <end position="141"/>
    </location>
</feature>
<organism evidence="5 6">
    <name type="scientific">Eubacterium album</name>
    <dbReference type="NCBI Taxonomy" id="2978477"/>
    <lineage>
        <taxon>Bacteria</taxon>
        <taxon>Bacillati</taxon>
        <taxon>Bacillota</taxon>
        <taxon>Clostridia</taxon>
        <taxon>Eubacteriales</taxon>
        <taxon>Eubacteriaceae</taxon>
        <taxon>Eubacterium</taxon>
    </lineage>
</organism>
<evidence type="ECO:0000256" key="2">
    <source>
        <dbReference type="ARBA" id="ARBA00022603"/>
    </source>
</evidence>
<keyword evidence="2 5" id="KW-0489">Methyltransferase</keyword>
<dbReference type="InterPro" id="IPR051052">
    <property type="entry name" value="Diverse_substrate_MTase"/>
</dbReference>
<dbReference type="GO" id="GO:0008168">
    <property type="term" value="F:methyltransferase activity"/>
    <property type="evidence" value="ECO:0007669"/>
    <property type="project" value="UniProtKB-KW"/>
</dbReference>
<gene>
    <name evidence="5" type="ORF">N5B56_04775</name>
</gene>
<dbReference type="InterPro" id="IPR029063">
    <property type="entry name" value="SAM-dependent_MTases_sf"/>
</dbReference>
<comment type="similarity">
    <text evidence="1">Belongs to the methyltransferase superfamily.</text>
</comment>
<evidence type="ECO:0000313" key="6">
    <source>
        <dbReference type="Proteomes" id="UP001431199"/>
    </source>
</evidence>
<reference evidence="5" key="1">
    <citation type="submission" date="2022-09" db="EMBL/GenBank/DDBJ databases">
        <title>Eubacterium sp. LFL-14 isolated from human feces.</title>
        <authorList>
            <person name="Liu F."/>
        </authorList>
    </citation>
    <scope>NUCLEOTIDE SEQUENCE</scope>
    <source>
        <strain evidence="5">LFL-14</strain>
    </source>
</reference>
<evidence type="ECO:0000256" key="1">
    <source>
        <dbReference type="ARBA" id="ARBA00008361"/>
    </source>
</evidence>
<name>A0ABT2LZV2_9FIRM</name>
<dbReference type="Pfam" id="PF08241">
    <property type="entry name" value="Methyltransf_11"/>
    <property type="match status" value="1"/>
</dbReference>
<dbReference type="InterPro" id="IPR013216">
    <property type="entry name" value="Methyltransf_11"/>
</dbReference>
<sequence>MLKNIIDEGQKFDFGKTSKFYAKHRDIYPEELFDRLHKIGIGTEGSQWLDLGTGTGVVPRGMAKYGADIIATDISENQIAEAKELSKGMDNIRYIVSSAEDINYPDNSFDVITAFQCFWYFDPKVIVPKIRSMLKPDGIFLKVYMGYMKEETITQDSNSLVKKINGSWNGASASVKDLTTHYFDEPQMETMIVELPFTRETWHGRMMASRGVMASMNEEQIALFDREHRKMLEEKYPEEFTIKHKIFLTWYNIKK</sequence>
<dbReference type="GO" id="GO:0032259">
    <property type="term" value="P:methylation"/>
    <property type="evidence" value="ECO:0007669"/>
    <property type="project" value="UniProtKB-KW"/>
</dbReference>
<accession>A0ABT2LZV2</accession>
<evidence type="ECO:0000313" key="5">
    <source>
        <dbReference type="EMBL" id="MCT7398403.1"/>
    </source>
</evidence>
<dbReference type="PANTHER" id="PTHR44942:SF4">
    <property type="entry name" value="METHYLTRANSFERASE TYPE 11 DOMAIN-CONTAINING PROTEIN"/>
    <property type="match status" value="1"/>
</dbReference>
<dbReference type="CDD" id="cd02440">
    <property type="entry name" value="AdoMet_MTases"/>
    <property type="match status" value="1"/>
</dbReference>
<keyword evidence="3" id="KW-0808">Transferase</keyword>
<proteinExistence type="inferred from homology"/>
<dbReference type="Proteomes" id="UP001431199">
    <property type="component" value="Unassembled WGS sequence"/>
</dbReference>
<evidence type="ECO:0000259" key="4">
    <source>
        <dbReference type="Pfam" id="PF08241"/>
    </source>
</evidence>
<comment type="caution">
    <text evidence="5">The sequence shown here is derived from an EMBL/GenBank/DDBJ whole genome shotgun (WGS) entry which is preliminary data.</text>
</comment>
<dbReference type="RefSeq" id="WP_117910570.1">
    <property type="nucleotide sequence ID" value="NZ_JAODBU010000004.1"/>
</dbReference>